<evidence type="ECO:0000256" key="6">
    <source>
        <dbReference type="PIRSR" id="PIRSR600223-1"/>
    </source>
</evidence>
<dbReference type="Proteomes" id="UP000283523">
    <property type="component" value="Unassembled WGS sequence"/>
</dbReference>
<dbReference type="PRINTS" id="PR00727">
    <property type="entry name" value="LEADERPTASE"/>
</dbReference>
<dbReference type="SUPFAM" id="SSF51306">
    <property type="entry name" value="LexA/Signal peptidase"/>
    <property type="match status" value="1"/>
</dbReference>
<organism evidence="9 10">
    <name type="scientific">Fibrisoma montanum</name>
    <dbReference type="NCBI Taxonomy" id="2305895"/>
    <lineage>
        <taxon>Bacteria</taxon>
        <taxon>Pseudomonadati</taxon>
        <taxon>Bacteroidota</taxon>
        <taxon>Cytophagia</taxon>
        <taxon>Cytophagales</taxon>
        <taxon>Spirosomataceae</taxon>
        <taxon>Fibrisoma</taxon>
    </lineage>
</organism>
<comment type="caution">
    <text evidence="9">The sequence shown here is derived from an EMBL/GenBank/DDBJ whole genome shotgun (WGS) entry which is preliminary data.</text>
</comment>
<dbReference type="InterPro" id="IPR019758">
    <property type="entry name" value="Pept_S26A_signal_pept_1_CS"/>
</dbReference>
<keyword evidence="7" id="KW-0472">Membrane</keyword>
<feature type="domain" description="Peptidase S26" evidence="8">
    <location>
        <begin position="284"/>
        <end position="367"/>
    </location>
</feature>
<dbReference type="Pfam" id="PF10502">
    <property type="entry name" value="Peptidase_S26"/>
    <property type="match status" value="2"/>
</dbReference>
<dbReference type="EMBL" id="QXED01000011">
    <property type="protein sequence ID" value="RIV18418.1"/>
    <property type="molecule type" value="Genomic_DNA"/>
</dbReference>
<dbReference type="OrthoDB" id="9802919at2"/>
<keyword evidence="7" id="KW-0645">Protease</keyword>
<dbReference type="GO" id="GO:0004252">
    <property type="term" value="F:serine-type endopeptidase activity"/>
    <property type="evidence" value="ECO:0007669"/>
    <property type="project" value="InterPro"/>
</dbReference>
<feature type="transmembrane region" description="Helical" evidence="7">
    <location>
        <begin position="23"/>
        <end position="41"/>
    </location>
</feature>
<evidence type="ECO:0000259" key="8">
    <source>
        <dbReference type="Pfam" id="PF10502"/>
    </source>
</evidence>
<dbReference type="GO" id="GO:0009003">
    <property type="term" value="F:signal peptidase activity"/>
    <property type="evidence" value="ECO:0007669"/>
    <property type="project" value="UniProtKB-EC"/>
</dbReference>
<feature type="active site" evidence="6">
    <location>
        <position position="51"/>
    </location>
</feature>
<comment type="catalytic activity">
    <reaction evidence="1 7">
        <text>Cleavage of hydrophobic, N-terminal signal or leader sequences from secreted and periplasmic proteins.</text>
        <dbReference type="EC" id="3.4.21.89"/>
    </reaction>
</comment>
<name>A0A418LYN7_9BACT</name>
<evidence type="ECO:0000256" key="5">
    <source>
        <dbReference type="ARBA" id="ARBA00022801"/>
    </source>
</evidence>
<dbReference type="PANTHER" id="PTHR43390:SF1">
    <property type="entry name" value="CHLOROPLAST PROCESSING PEPTIDASE"/>
    <property type="match status" value="1"/>
</dbReference>
<evidence type="ECO:0000256" key="4">
    <source>
        <dbReference type="ARBA" id="ARBA00019232"/>
    </source>
</evidence>
<comment type="similarity">
    <text evidence="2 7">Belongs to the peptidase S26 family.</text>
</comment>
<proteinExistence type="inferred from homology"/>
<reference evidence="9 10" key="1">
    <citation type="submission" date="2018-08" db="EMBL/GenBank/DDBJ databases">
        <title>Fibrisoma montanum sp. nov., isolated from Danxia mountain soil.</title>
        <authorList>
            <person name="Huang Y."/>
        </authorList>
    </citation>
    <scope>NUCLEOTIDE SEQUENCE [LARGE SCALE GENOMIC DNA]</scope>
    <source>
        <strain evidence="9 10">HYT19</strain>
    </source>
</reference>
<dbReference type="CDD" id="cd06530">
    <property type="entry name" value="S26_SPase_I"/>
    <property type="match status" value="2"/>
</dbReference>
<evidence type="ECO:0000313" key="10">
    <source>
        <dbReference type="Proteomes" id="UP000283523"/>
    </source>
</evidence>
<dbReference type="InterPro" id="IPR036286">
    <property type="entry name" value="LexA/Signal_pep-like_sf"/>
</dbReference>
<dbReference type="GO" id="GO:0006465">
    <property type="term" value="P:signal peptide processing"/>
    <property type="evidence" value="ECO:0007669"/>
    <property type="project" value="InterPro"/>
</dbReference>
<gene>
    <name evidence="9" type="primary">lepB</name>
    <name evidence="9" type="ORF">DYU11_27970</name>
</gene>
<keyword evidence="7" id="KW-1133">Transmembrane helix</keyword>
<keyword evidence="10" id="KW-1185">Reference proteome</keyword>
<comment type="subcellular location">
    <subcellularLocation>
        <location evidence="7">Membrane</location>
        <topology evidence="7">Single-pass type II membrane protein</topology>
    </subcellularLocation>
</comment>
<evidence type="ECO:0000313" key="9">
    <source>
        <dbReference type="EMBL" id="RIV18418.1"/>
    </source>
</evidence>
<dbReference type="InterPro" id="IPR019533">
    <property type="entry name" value="Peptidase_S26"/>
</dbReference>
<protein>
    <recommendedName>
        <fullName evidence="4 7">Signal peptidase I</fullName>
        <ecNumber evidence="3 7">3.4.21.89</ecNumber>
    </recommendedName>
</protein>
<evidence type="ECO:0000256" key="3">
    <source>
        <dbReference type="ARBA" id="ARBA00013208"/>
    </source>
</evidence>
<dbReference type="Gene3D" id="2.10.109.10">
    <property type="entry name" value="Umud Fragment, subunit A"/>
    <property type="match status" value="2"/>
</dbReference>
<dbReference type="RefSeq" id="WP_119671052.1">
    <property type="nucleotide sequence ID" value="NZ_QXED01000011.1"/>
</dbReference>
<dbReference type="PROSITE" id="PS00761">
    <property type="entry name" value="SPASE_I_3"/>
    <property type="match status" value="1"/>
</dbReference>
<keyword evidence="7" id="KW-0812">Transmembrane</keyword>
<accession>A0A418LYN7</accession>
<dbReference type="AlphaFoldDB" id="A0A418LYN7"/>
<feature type="domain" description="Peptidase S26" evidence="8">
    <location>
        <begin position="21"/>
        <end position="178"/>
    </location>
</feature>
<dbReference type="EC" id="3.4.21.89" evidence="3 7"/>
<evidence type="ECO:0000256" key="7">
    <source>
        <dbReference type="RuleBase" id="RU362042"/>
    </source>
</evidence>
<sequence length="390" mass="44837">MSVTKTKADAKPATKKKSPAREWFDSILFAVVAATLIRWLFMEAFTIPTPSMENSLLVGDFLFVSKLHYGTRTTSTPLQVPLTHQKIWGTNIPSYSDAIQLPMYRLPGFTHVKNGDVVVFNVPPKYLNDNIDYPVDLKTNYIKRCIGIPGDVIEIRRQDVYVNGKLFPRPPQAEHEYFVKTSQVMDEAFFRRYSIVNDFRDPSNPTYNWQPLEEYNDSTKSSVQVGYRINTTEQIANQFKSFDWVKSVEPIMDKPGEQAPGIYGSPVYNWNRDNFGPLTIPKEGATVQLNEKTIVLYGPVIEKYEGNENVEVTPTSVKIDGKPITSYTFKQDYYFMMGDNRHNSLDSRFWGFVPADHIVGKAVFVWMSIDPNPDGFFNKIRWSRLFRIID</sequence>
<keyword evidence="5 7" id="KW-0378">Hydrolase</keyword>
<dbReference type="InterPro" id="IPR000223">
    <property type="entry name" value="Pept_S26A_signal_pept_1"/>
</dbReference>
<evidence type="ECO:0000256" key="2">
    <source>
        <dbReference type="ARBA" id="ARBA00009370"/>
    </source>
</evidence>
<dbReference type="PANTHER" id="PTHR43390">
    <property type="entry name" value="SIGNAL PEPTIDASE I"/>
    <property type="match status" value="1"/>
</dbReference>
<dbReference type="NCBIfam" id="TIGR02227">
    <property type="entry name" value="sigpep_I_bact"/>
    <property type="match status" value="2"/>
</dbReference>
<evidence type="ECO:0000256" key="1">
    <source>
        <dbReference type="ARBA" id="ARBA00000677"/>
    </source>
</evidence>
<dbReference type="GO" id="GO:0016020">
    <property type="term" value="C:membrane"/>
    <property type="evidence" value="ECO:0007669"/>
    <property type="project" value="UniProtKB-SubCell"/>
</dbReference>
<feature type="active site" evidence="6">
    <location>
        <position position="143"/>
    </location>
</feature>